<dbReference type="Proteomes" id="UP001596071">
    <property type="component" value="Unassembled WGS sequence"/>
</dbReference>
<sequence length="163" mass="19223">MENFHYEIVERPAYRGIGLKWEGPYTEVSTLKELITSVNGRVAELDHATKPKMQLGLSYHLRPDGFVHYSVYEVSEDQQVPDGMIEIHVPAMTYLTTHHEKGQNIGQTYYNILQWLEESDYEPFIEPHVEYYDSLPIKHERYPDDRDQNDPHFDILIPISKRM</sequence>
<proteinExistence type="predicted"/>
<reference evidence="3" key="1">
    <citation type="journal article" date="2019" name="Int. J. Syst. Evol. Microbiol.">
        <title>The Global Catalogue of Microorganisms (GCM) 10K type strain sequencing project: providing services to taxonomists for standard genome sequencing and annotation.</title>
        <authorList>
            <consortium name="The Broad Institute Genomics Platform"/>
            <consortium name="The Broad Institute Genome Sequencing Center for Infectious Disease"/>
            <person name="Wu L."/>
            <person name="Ma J."/>
        </authorList>
    </citation>
    <scope>NUCLEOTIDE SEQUENCE [LARGE SCALE GENOMIC DNA]</scope>
    <source>
        <strain evidence="3">KACC 11299</strain>
    </source>
</reference>
<dbReference type="InterPro" id="IPR011256">
    <property type="entry name" value="Reg_factor_effector_dom_sf"/>
</dbReference>
<dbReference type="InterPro" id="IPR029442">
    <property type="entry name" value="GyrI-like"/>
</dbReference>
<gene>
    <name evidence="2" type="ORF">ACFPTP_03495</name>
</gene>
<accession>A0ABW0TVD6</accession>
<dbReference type="SUPFAM" id="SSF55136">
    <property type="entry name" value="Probable bacterial effector-binding domain"/>
    <property type="match status" value="1"/>
</dbReference>
<organism evidence="2 3">
    <name type="scientific">Sporosarcina koreensis</name>
    <dbReference type="NCBI Taxonomy" id="334735"/>
    <lineage>
        <taxon>Bacteria</taxon>
        <taxon>Bacillati</taxon>
        <taxon>Bacillota</taxon>
        <taxon>Bacilli</taxon>
        <taxon>Bacillales</taxon>
        <taxon>Caryophanaceae</taxon>
        <taxon>Sporosarcina</taxon>
    </lineage>
</organism>
<protein>
    <submittedName>
        <fullName evidence="2">GyrI-like domain-containing protein</fullName>
    </submittedName>
</protein>
<dbReference type="RefSeq" id="WP_381442259.1">
    <property type="nucleotide sequence ID" value="NZ_JBHSNP010000008.1"/>
</dbReference>
<evidence type="ECO:0000259" key="1">
    <source>
        <dbReference type="SMART" id="SM00871"/>
    </source>
</evidence>
<name>A0ABW0TVD6_9BACL</name>
<keyword evidence="3" id="KW-1185">Reference proteome</keyword>
<evidence type="ECO:0000313" key="2">
    <source>
        <dbReference type="EMBL" id="MFC5602311.1"/>
    </source>
</evidence>
<dbReference type="Gene3D" id="3.20.80.10">
    <property type="entry name" value="Regulatory factor, effector binding domain"/>
    <property type="match status" value="1"/>
</dbReference>
<comment type="caution">
    <text evidence="2">The sequence shown here is derived from an EMBL/GenBank/DDBJ whole genome shotgun (WGS) entry which is preliminary data.</text>
</comment>
<dbReference type="Pfam" id="PF06445">
    <property type="entry name" value="GyrI-like"/>
    <property type="match status" value="1"/>
</dbReference>
<feature type="domain" description="AraC effector-binding" evidence="1">
    <location>
        <begin position="4"/>
        <end position="160"/>
    </location>
</feature>
<dbReference type="EMBL" id="JBHSNP010000008">
    <property type="protein sequence ID" value="MFC5602311.1"/>
    <property type="molecule type" value="Genomic_DNA"/>
</dbReference>
<dbReference type="InterPro" id="IPR010499">
    <property type="entry name" value="AraC_E-bd"/>
</dbReference>
<dbReference type="SMART" id="SM00871">
    <property type="entry name" value="AraC_E_bind"/>
    <property type="match status" value="1"/>
</dbReference>
<evidence type="ECO:0000313" key="3">
    <source>
        <dbReference type="Proteomes" id="UP001596071"/>
    </source>
</evidence>